<comment type="caution">
    <text evidence="1">The sequence shown here is derived from an EMBL/GenBank/DDBJ whole genome shotgun (WGS) entry which is preliminary data.</text>
</comment>
<sequence>MKTRTYSTAQSIQTVQKGERTLQRSQKREKNLRQQAKEIPLPKWYNRLCNKSDPCLVPVPLEPRQPQICQRQLFAFKTQKHGLYYTGCCCSFFLSPFFARHSLSWRTYPFMSGCYVQTGMPCNIDKLDNGMSKETNESLEEYLCHSRKK</sequence>
<proteinExistence type="predicted"/>
<reference evidence="1 2" key="1">
    <citation type="submission" date="2021-06" db="EMBL/GenBank/DDBJ databases">
        <title>Caerostris darwini draft genome.</title>
        <authorList>
            <person name="Kono N."/>
            <person name="Arakawa K."/>
        </authorList>
    </citation>
    <scope>NUCLEOTIDE SEQUENCE [LARGE SCALE GENOMIC DNA]</scope>
</reference>
<keyword evidence="2" id="KW-1185">Reference proteome</keyword>
<dbReference type="AlphaFoldDB" id="A0AAV4R380"/>
<name>A0AAV4R380_9ARAC</name>
<dbReference type="EMBL" id="BPLQ01005622">
    <property type="protein sequence ID" value="GIY16009.1"/>
    <property type="molecule type" value="Genomic_DNA"/>
</dbReference>
<evidence type="ECO:0000313" key="1">
    <source>
        <dbReference type="EMBL" id="GIY16009.1"/>
    </source>
</evidence>
<organism evidence="1 2">
    <name type="scientific">Caerostris darwini</name>
    <dbReference type="NCBI Taxonomy" id="1538125"/>
    <lineage>
        <taxon>Eukaryota</taxon>
        <taxon>Metazoa</taxon>
        <taxon>Ecdysozoa</taxon>
        <taxon>Arthropoda</taxon>
        <taxon>Chelicerata</taxon>
        <taxon>Arachnida</taxon>
        <taxon>Araneae</taxon>
        <taxon>Araneomorphae</taxon>
        <taxon>Entelegynae</taxon>
        <taxon>Araneoidea</taxon>
        <taxon>Araneidae</taxon>
        <taxon>Caerostris</taxon>
    </lineage>
</organism>
<gene>
    <name evidence="1" type="ORF">CDAR_250041</name>
</gene>
<accession>A0AAV4R380</accession>
<protein>
    <submittedName>
        <fullName evidence="1">Uncharacterized protein</fullName>
    </submittedName>
</protein>
<evidence type="ECO:0000313" key="2">
    <source>
        <dbReference type="Proteomes" id="UP001054837"/>
    </source>
</evidence>
<dbReference type="Proteomes" id="UP001054837">
    <property type="component" value="Unassembled WGS sequence"/>
</dbReference>